<dbReference type="GO" id="GO:0016020">
    <property type="term" value="C:membrane"/>
    <property type="evidence" value="ECO:0007669"/>
    <property type="project" value="UniProtKB-SubCell"/>
</dbReference>
<feature type="transmembrane region" description="Helical" evidence="6">
    <location>
        <begin position="212"/>
        <end position="232"/>
    </location>
</feature>
<keyword evidence="5 6" id="KW-0472">Membrane</keyword>
<dbReference type="Gene3D" id="1.20.1740.10">
    <property type="entry name" value="Amino acid/polyamine transporter I"/>
    <property type="match status" value="1"/>
</dbReference>
<dbReference type="AlphaFoldDB" id="A0A8H8RMG5"/>
<dbReference type="EMBL" id="QGMJ01000459">
    <property type="protein sequence ID" value="TVY36098.1"/>
    <property type="molecule type" value="Genomic_DNA"/>
</dbReference>
<evidence type="ECO:0000313" key="7">
    <source>
        <dbReference type="EMBL" id="TVY36098.1"/>
    </source>
</evidence>
<proteinExistence type="predicted"/>
<feature type="transmembrane region" description="Helical" evidence="6">
    <location>
        <begin position="421"/>
        <end position="441"/>
    </location>
</feature>
<keyword evidence="4 6" id="KW-1133">Transmembrane helix</keyword>
<dbReference type="Proteomes" id="UP000462212">
    <property type="component" value="Unassembled WGS sequence"/>
</dbReference>
<dbReference type="OrthoDB" id="3257095at2759"/>
<dbReference type="InterPro" id="IPR002293">
    <property type="entry name" value="AA/rel_permease1"/>
</dbReference>
<dbReference type="GO" id="GO:0022857">
    <property type="term" value="F:transmembrane transporter activity"/>
    <property type="evidence" value="ECO:0007669"/>
    <property type="project" value="InterPro"/>
</dbReference>
<feature type="transmembrane region" description="Helical" evidence="6">
    <location>
        <begin position="294"/>
        <end position="313"/>
    </location>
</feature>
<feature type="transmembrane region" description="Helical" evidence="6">
    <location>
        <begin position="342"/>
        <end position="368"/>
    </location>
</feature>
<evidence type="ECO:0000256" key="6">
    <source>
        <dbReference type="SAM" id="Phobius"/>
    </source>
</evidence>
<sequence length="559" mass="60891">MDKRGIEMRNMSVAHTLNGAPYEDVERMRSGTHSHNSDVERLARMGKKQLLKRRFGFLSLFGFSCTILITWETVLALFSEGLENGGPSGLVYGFIIAWLCTLSVYTVISELASIAPIAGGQYFWVSMLAPEGSKRFYSYITGWLTTIAWIATLAVGSVFTGSMIQGMLILQYPDYVPKPYQATLLTWACIVVCIFVNTVVSKWLPKIEGFILIFHILGFFAVLITILYTAPHGPAESVFATSLNEGGWPTQGLSYCVGFIGNVATFVGADAAVHMSEEIENAALNVPRAIFTTMVLNGAMGLAMMIAVLFVIGDAEEVLKSATGFPFIQIFYNSTGSKAGTIVMTALVAALAWAGTIGFTATSSRMLWSFARDRGVPFHQAISKLEPRTSIPMVAVGVVTVIPALLALIHIGSPIVFNDVVSLSVTGFYSSYLLPSALLLWRRTNGHIAEPNDPDSEDIAGDAPAGFEGEKVLQMQLVWGPWRVPGKLGIVNNAFACVYMIFVIFWSSWPPATPVTAATMNYSVVVTVGVIVLSIVYYFLYGKRHYIGPLIDPDLLREA</sequence>
<dbReference type="PIRSF" id="PIRSF006060">
    <property type="entry name" value="AA_transporter"/>
    <property type="match status" value="1"/>
</dbReference>
<comment type="caution">
    <text evidence="7">The sequence shown here is derived from an EMBL/GenBank/DDBJ whole genome shotgun (WGS) entry which is preliminary data.</text>
</comment>
<comment type="subcellular location">
    <subcellularLocation>
        <location evidence="1">Membrane</location>
        <topology evidence="1">Multi-pass membrane protein</topology>
    </subcellularLocation>
</comment>
<dbReference type="PANTHER" id="PTHR45649:SF1">
    <property type="entry name" value="TRANSPORTER, PUTATIVE (EUROFUNG)-RELATED"/>
    <property type="match status" value="1"/>
</dbReference>
<keyword evidence="3 6" id="KW-0812">Transmembrane</keyword>
<evidence type="ECO:0000256" key="1">
    <source>
        <dbReference type="ARBA" id="ARBA00004141"/>
    </source>
</evidence>
<feature type="non-terminal residue" evidence="7">
    <location>
        <position position="1"/>
    </location>
</feature>
<evidence type="ECO:0000256" key="2">
    <source>
        <dbReference type="ARBA" id="ARBA00022448"/>
    </source>
</evidence>
<accession>A0A8H8RMG5</accession>
<dbReference type="PANTHER" id="PTHR45649">
    <property type="entry name" value="AMINO-ACID PERMEASE BAT1"/>
    <property type="match status" value="1"/>
</dbReference>
<evidence type="ECO:0000313" key="8">
    <source>
        <dbReference type="Proteomes" id="UP000462212"/>
    </source>
</evidence>
<feature type="transmembrane region" description="Helical" evidence="6">
    <location>
        <begin position="55"/>
        <end position="78"/>
    </location>
</feature>
<protein>
    <submittedName>
        <fullName evidence="7">Choline transport protein</fullName>
    </submittedName>
</protein>
<keyword evidence="8" id="KW-1185">Reference proteome</keyword>
<feature type="transmembrane region" description="Helical" evidence="6">
    <location>
        <begin position="90"/>
        <end position="115"/>
    </location>
</feature>
<feature type="transmembrane region" description="Helical" evidence="6">
    <location>
        <begin position="490"/>
        <end position="509"/>
    </location>
</feature>
<name>A0A8H8RMG5_9HELO</name>
<keyword evidence="2" id="KW-0813">Transport</keyword>
<evidence type="ECO:0000256" key="5">
    <source>
        <dbReference type="ARBA" id="ARBA00023136"/>
    </source>
</evidence>
<feature type="transmembrane region" description="Helical" evidence="6">
    <location>
        <begin position="252"/>
        <end position="273"/>
    </location>
</feature>
<feature type="transmembrane region" description="Helical" evidence="6">
    <location>
        <begin position="521"/>
        <end position="540"/>
    </location>
</feature>
<evidence type="ECO:0000256" key="4">
    <source>
        <dbReference type="ARBA" id="ARBA00022989"/>
    </source>
</evidence>
<evidence type="ECO:0000256" key="3">
    <source>
        <dbReference type="ARBA" id="ARBA00022692"/>
    </source>
</evidence>
<gene>
    <name evidence="7" type="primary">HNM1_7</name>
    <name evidence="7" type="ORF">LSUB1_G004646</name>
</gene>
<reference evidence="7 8" key="1">
    <citation type="submission" date="2018-05" db="EMBL/GenBank/DDBJ databases">
        <title>Genome sequencing and assembly of the regulated plant pathogen Lachnellula willkommii and related sister species for the development of diagnostic species identification markers.</title>
        <authorList>
            <person name="Giroux E."/>
            <person name="Bilodeau G."/>
        </authorList>
    </citation>
    <scope>NUCLEOTIDE SEQUENCE [LARGE SCALE GENOMIC DNA]</scope>
    <source>
        <strain evidence="7 8">CBS 197.66</strain>
    </source>
</reference>
<feature type="transmembrane region" description="Helical" evidence="6">
    <location>
        <begin position="389"/>
        <end position="409"/>
    </location>
</feature>
<feature type="transmembrane region" description="Helical" evidence="6">
    <location>
        <begin position="136"/>
        <end position="160"/>
    </location>
</feature>
<feature type="transmembrane region" description="Helical" evidence="6">
    <location>
        <begin position="180"/>
        <end position="200"/>
    </location>
</feature>
<organism evidence="7 8">
    <name type="scientific">Lachnellula subtilissima</name>
    <dbReference type="NCBI Taxonomy" id="602034"/>
    <lineage>
        <taxon>Eukaryota</taxon>
        <taxon>Fungi</taxon>
        <taxon>Dikarya</taxon>
        <taxon>Ascomycota</taxon>
        <taxon>Pezizomycotina</taxon>
        <taxon>Leotiomycetes</taxon>
        <taxon>Helotiales</taxon>
        <taxon>Lachnaceae</taxon>
        <taxon>Lachnellula</taxon>
    </lineage>
</organism>
<dbReference type="Pfam" id="PF13520">
    <property type="entry name" value="AA_permease_2"/>
    <property type="match status" value="1"/>
</dbReference>